<dbReference type="RefSeq" id="XP_016757074.1">
    <property type="nucleotide sequence ID" value="XM_016907820.1"/>
</dbReference>
<dbReference type="PANTHER" id="PTHR45458:SF2">
    <property type="entry name" value="OXIDOREDUCTASE, SHORT CHAIN DEHYDROGENASE_REDUCTASE FAMILY SUPERFAMILY (AFU_ORTHOLOGUE AFUA_3G13450)"/>
    <property type="match status" value="1"/>
</dbReference>
<dbReference type="SUPFAM" id="SSF51735">
    <property type="entry name" value="NAD(P)-binding Rossmann-fold domains"/>
    <property type="match status" value="1"/>
</dbReference>
<dbReference type="OMA" id="RMYTTSS"/>
<evidence type="ECO:0000313" key="1">
    <source>
        <dbReference type="EMBL" id="EMF08953.1"/>
    </source>
</evidence>
<reference evidence="1 2" key="1">
    <citation type="journal article" date="2012" name="PLoS Pathog.">
        <title>Diverse lifestyles and strategies of plant pathogenesis encoded in the genomes of eighteen Dothideomycetes fungi.</title>
        <authorList>
            <person name="Ohm R.A."/>
            <person name="Feau N."/>
            <person name="Henrissat B."/>
            <person name="Schoch C.L."/>
            <person name="Horwitz B.A."/>
            <person name="Barry K.W."/>
            <person name="Condon B.J."/>
            <person name="Copeland A.C."/>
            <person name="Dhillon B."/>
            <person name="Glaser F."/>
            <person name="Hesse C.N."/>
            <person name="Kosti I."/>
            <person name="LaButti K."/>
            <person name="Lindquist E.A."/>
            <person name="Lucas S."/>
            <person name="Salamov A.A."/>
            <person name="Bradshaw R.E."/>
            <person name="Ciuffetti L."/>
            <person name="Hamelin R.C."/>
            <person name="Kema G.H.J."/>
            <person name="Lawrence C."/>
            <person name="Scott J.A."/>
            <person name="Spatafora J.W."/>
            <person name="Turgeon B.G."/>
            <person name="de Wit P.J.G.M."/>
            <person name="Zhong S."/>
            <person name="Goodwin S.B."/>
            <person name="Grigoriev I.V."/>
        </authorList>
    </citation>
    <scope>NUCLEOTIDE SEQUENCE [LARGE SCALE GENOMIC DNA]</scope>
    <source>
        <strain evidence="1 2">SO2202</strain>
    </source>
</reference>
<dbReference type="GeneID" id="27904957"/>
<gene>
    <name evidence="1" type="ORF">SEPMUDRAFT_159038</name>
</gene>
<dbReference type="Gene3D" id="3.40.50.720">
    <property type="entry name" value="NAD(P)-binding Rossmann-like Domain"/>
    <property type="match status" value="1"/>
</dbReference>
<dbReference type="PANTHER" id="PTHR45458">
    <property type="entry name" value="SHORT-CHAIN DEHYDROGENASE/REDUCTASE SDR"/>
    <property type="match status" value="1"/>
</dbReference>
<dbReference type="Proteomes" id="UP000016931">
    <property type="component" value="Unassembled WGS sequence"/>
</dbReference>
<sequence>MASGNQGNVLIIGASRGLGSALAKDYAEQGWSVTGTLRSSNPPSIQDVTWLSNIDVAARDVGEALAQQLSSQKFDIVIISAGVFLKESFEEPDYDAEVAMYKTSAIGPIFITRALYKNGNITKGSKLILVSSEAGSITLRHESEGGGMYGHHASKAALNMIGKLLSMDLKPHGIAVALVHPAFMRTEMTKNVGFDKFWDDGGAVTPEEAASTLREWADTFDISKTGEYWAPRGPRDIGTAEAVFGKGHEALKTPMHLPW</sequence>
<keyword evidence="2" id="KW-1185">Reference proteome</keyword>
<dbReference type="Pfam" id="PF00106">
    <property type="entry name" value="adh_short"/>
    <property type="match status" value="1"/>
</dbReference>
<dbReference type="InterPro" id="IPR052184">
    <property type="entry name" value="SDR_enzymes"/>
</dbReference>
<dbReference type="GO" id="GO:0016616">
    <property type="term" value="F:oxidoreductase activity, acting on the CH-OH group of donors, NAD or NADP as acceptor"/>
    <property type="evidence" value="ECO:0007669"/>
    <property type="project" value="TreeGrafter"/>
</dbReference>
<dbReference type="InterPro" id="IPR036291">
    <property type="entry name" value="NAD(P)-bd_dom_sf"/>
</dbReference>
<organism evidence="1 2">
    <name type="scientific">Sphaerulina musiva (strain SO2202)</name>
    <name type="common">Poplar stem canker fungus</name>
    <name type="synonym">Septoria musiva</name>
    <dbReference type="NCBI Taxonomy" id="692275"/>
    <lineage>
        <taxon>Eukaryota</taxon>
        <taxon>Fungi</taxon>
        <taxon>Dikarya</taxon>
        <taxon>Ascomycota</taxon>
        <taxon>Pezizomycotina</taxon>
        <taxon>Dothideomycetes</taxon>
        <taxon>Dothideomycetidae</taxon>
        <taxon>Mycosphaerellales</taxon>
        <taxon>Mycosphaerellaceae</taxon>
        <taxon>Sphaerulina</taxon>
    </lineage>
</organism>
<dbReference type="PRINTS" id="PR00081">
    <property type="entry name" value="GDHRDH"/>
</dbReference>
<accession>M3BS92</accession>
<dbReference type="EMBL" id="KB456270">
    <property type="protein sequence ID" value="EMF08953.1"/>
    <property type="molecule type" value="Genomic_DNA"/>
</dbReference>
<dbReference type="InterPro" id="IPR002347">
    <property type="entry name" value="SDR_fam"/>
</dbReference>
<dbReference type="HOGENOM" id="CLU_010194_9_1_1"/>
<dbReference type="OrthoDB" id="5296at2759"/>
<name>M3BS92_SPHMS</name>
<dbReference type="AlphaFoldDB" id="M3BS92"/>
<protein>
    <submittedName>
        <fullName evidence="1">NAD(P)-binding protein</fullName>
    </submittedName>
</protein>
<evidence type="ECO:0000313" key="2">
    <source>
        <dbReference type="Proteomes" id="UP000016931"/>
    </source>
</evidence>
<dbReference type="eggNOG" id="KOG1611">
    <property type="taxonomic scope" value="Eukaryota"/>
</dbReference>
<proteinExistence type="predicted"/>